<sequence length="91" mass="9985">MHVWIDSCVVPHAGGVYIGEDECTGEIDGNIYHLTSPLDGCGTSLAKIGFRMKTHNPLPLWPIVQKNTGARARTCGCARVCARARTRTRKF</sequence>
<dbReference type="EMBL" id="FN654025">
    <property type="protein sequence ID" value="CBY16267.1"/>
    <property type="molecule type" value="Genomic_DNA"/>
</dbReference>
<dbReference type="Proteomes" id="UP000001307">
    <property type="component" value="Unassembled WGS sequence"/>
</dbReference>
<protein>
    <submittedName>
        <fullName evidence="1">Uncharacterized protein</fullName>
    </submittedName>
</protein>
<dbReference type="InParanoid" id="E4Y343"/>
<organism evidence="1">
    <name type="scientific">Oikopleura dioica</name>
    <name type="common">Tunicate</name>
    <dbReference type="NCBI Taxonomy" id="34765"/>
    <lineage>
        <taxon>Eukaryota</taxon>
        <taxon>Metazoa</taxon>
        <taxon>Chordata</taxon>
        <taxon>Tunicata</taxon>
        <taxon>Appendicularia</taxon>
        <taxon>Copelata</taxon>
        <taxon>Oikopleuridae</taxon>
        <taxon>Oikopleura</taxon>
    </lineage>
</organism>
<dbReference type="OrthoDB" id="10623331at2759"/>
<gene>
    <name evidence="1" type="ORF">GSOID_T00001388001</name>
</gene>
<evidence type="ECO:0000313" key="1">
    <source>
        <dbReference type="EMBL" id="CBY16267.1"/>
    </source>
</evidence>
<reference evidence="1" key="1">
    <citation type="journal article" date="2010" name="Science">
        <title>Plasticity of animal genome architecture unmasked by rapid evolution of a pelagic tunicate.</title>
        <authorList>
            <person name="Denoeud F."/>
            <person name="Henriet S."/>
            <person name="Mungpakdee S."/>
            <person name="Aury J.M."/>
            <person name="Da Silva C."/>
            <person name="Brinkmann H."/>
            <person name="Mikhaleva J."/>
            <person name="Olsen L.C."/>
            <person name="Jubin C."/>
            <person name="Canestro C."/>
            <person name="Bouquet J.M."/>
            <person name="Danks G."/>
            <person name="Poulain J."/>
            <person name="Campsteijn C."/>
            <person name="Adamski M."/>
            <person name="Cross I."/>
            <person name="Yadetie F."/>
            <person name="Muffato M."/>
            <person name="Louis A."/>
            <person name="Butcher S."/>
            <person name="Tsagkogeorga G."/>
            <person name="Konrad A."/>
            <person name="Singh S."/>
            <person name="Jensen M.F."/>
            <person name="Cong E.H."/>
            <person name="Eikeseth-Otteraa H."/>
            <person name="Noel B."/>
            <person name="Anthouard V."/>
            <person name="Porcel B.M."/>
            <person name="Kachouri-Lafond R."/>
            <person name="Nishino A."/>
            <person name="Ugolini M."/>
            <person name="Chourrout P."/>
            <person name="Nishida H."/>
            <person name="Aasland R."/>
            <person name="Huzurbazar S."/>
            <person name="Westhof E."/>
            <person name="Delsuc F."/>
            <person name="Lehrach H."/>
            <person name="Reinhardt R."/>
            <person name="Weissenbach J."/>
            <person name="Roy S.W."/>
            <person name="Artiguenave F."/>
            <person name="Postlethwait J.H."/>
            <person name="Manak J.R."/>
            <person name="Thompson E.M."/>
            <person name="Jaillon O."/>
            <person name="Du Pasquier L."/>
            <person name="Boudinot P."/>
            <person name="Liberles D.A."/>
            <person name="Volff J.N."/>
            <person name="Philippe H."/>
            <person name="Lenhard B."/>
            <person name="Roest Crollius H."/>
            <person name="Wincker P."/>
            <person name="Chourrout D."/>
        </authorList>
    </citation>
    <scope>NUCLEOTIDE SEQUENCE [LARGE SCALE GENOMIC DNA]</scope>
</reference>
<evidence type="ECO:0000313" key="2">
    <source>
        <dbReference type="Proteomes" id="UP000001307"/>
    </source>
</evidence>
<keyword evidence="2" id="KW-1185">Reference proteome</keyword>
<proteinExistence type="predicted"/>
<dbReference type="AlphaFoldDB" id="E4Y343"/>
<accession>E4Y343</accession>
<name>E4Y343_OIKDI</name>